<accession>A0A967AD86</accession>
<comment type="caution">
    <text evidence="1">The sequence shown here is derived from an EMBL/GenBank/DDBJ whole genome shotgun (WGS) entry which is preliminary data.</text>
</comment>
<proteinExistence type="predicted"/>
<evidence type="ECO:0000313" key="1">
    <source>
        <dbReference type="EMBL" id="NGZ89966.1"/>
    </source>
</evidence>
<keyword evidence="2" id="KW-1185">Reference proteome</keyword>
<dbReference type="AlphaFoldDB" id="A0A967AD86"/>
<dbReference type="Proteomes" id="UP000643701">
    <property type="component" value="Unassembled WGS sequence"/>
</dbReference>
<dbReference type="EMBL" id="JAANAS010000049">
    <property type="protein sequence ID" value="NGZ89966.1"/>
    <property type="molecule type" value="Genomic_DNA"/>
</dbReference>
<organism evidence="1 2">
    <name type="scientific">Psychroflexus maritimus</name>
    <dbReference type="NCBI Taxonomy" id="2714865"/>
    <lineage>
        <taxon>Bacteria</taxon>
        <taxon>Pseudomonadati</taxon>
        <taxon>Bacteroidota</taxon>
        <taxon>Flavobacteriia</taxon>
        <taxon>Flavobacteriales</taxon>
        <taxon>Flavobacteriaceae</taxon>
        <taxon>Psychroflexus</taxon>
    </lineage>
</organism>
<reference evidence="1" key="1">
    <citation type="submission" date="2020-03" db="EMBL/GenBank/DDBJ databases">
        <title>Psychroflexus Maritimus sp. nov., isolate from marine sediment.</title>
        <authorList>
            <person name="Zhong Y.-L."/>
        </authorList>
    </citation>
    <scope>NUCLEOTIDE SEQUENCE</scope>
    <source>
        <strain evidence="1">C1</strain>
    </source>
</reference>
<name>A0A967AD86_9FLAO</name>
<dbReference type="RefSeq" id="WP_166400223.1">
    <property type="nucleotide sequence ID" value="NZ_JAANAS010000049.1"/>
</dbReference>
<gene>
    <name evidence="1" type="ORF">G7034_06835</name>
</gene>
<sequence length="228" mass="25672">MLVLFSFISCSEIEDDKRYRIQAKFLDLENQPISDVNVTSLRGNNFFSSGVILGNSVSDQQGKVEFTSLVPSGNYVTLAINSLTSIDDEALLLKDFSSLVFVINNSVLEETMNFNLGDFILHEQISFEFQLTKTSTSPAVINWQLIYQDSSSCIFDIETPEDLNQEFTCQNTNTINRTNDVNNPNENINLGINKNSLLTFIYSINGGENQVIEINPNTLNNNAFEFNY</sequence>
<evidence type="ECO:0000313" key="2">
    <source>
        <dbReference type="Proteomes" id="UP000643701"/>
    </source>
</evidence>
<protein>
    <submittedName>
        <fullName evidence="1">Uncharacterized protein</fullName>
    </submittedName>
</protein>